<dbReference type="AlphaFoldDB" id="A0A9Q7E691"/>
<sequence length="409" mass="41553">MKKCYFSLGAVLVLAANSVMAQAQQSSNGNNHIKIEKGGVYIGEVSQKVTGLNPGVEDKAVAIGKGSKVGESAVAVGYEADAHLEGATAVGRGTKTQAYAVAMGHKAEAGVQAVSIGKNSQATEKFAVAVGDEAKATAKFASALGQGATASGTYSNAFGYQSSSTNELSTAIGWGTKASGWRAQAIGPQAKASGKRALSFGSGINTTAENGVSIGSNINNYAEGSFSMGNNIQIEQTSKNTVVVGNNIKTTTANSVFLGDSSAYVEKGETTGGIGKVDGNYAGVDAKGVVSVGNKGNERRIQNVAAGLLSHQSTDAVNGSQLHATNQRLEEVNKDAKAGIAAAMAFKEVPFVPGKWSYAAGAAHYSSESAVSLNLGRTSNDGKWAVSGGMSSDSRGRIGFRVGVSGVFN</sequence>
<feature type="domain" description="Trimeric autotransporter adhesin YadA-like stalk" evidence="14">
    <location>
        <begin position="300"/>
        <end position="334"/>
    </location>
</feature>
<accession>A0A9Q7E691</accession>
<keyword evidence="10" id="KW-0998">Cell outer membrane</keyword>
<evidence type="ECO:0000259" key="12">
    <source>
        <dbReference type="Pfam" id="PF03895"/>
    </source>
</evidence>
<keyword evidence="4" id="KW-0813">Transport</keyword>
<evidence type="ECO:0000313" key="15">
    <source>
        <dbReference type="EMBL" id="QQF83359.1"/>
    </source>
</evidence>
<evidence type="ECO:0000256" key="11">
    <source>
        <dbReference type="SAM" id="SignalP"/>
    </source>
</evidence>
<dbReference type="OrthoDB" id="5663068at2"/>
<dbReference type="GO" id="GO:0009279">
    <property type="term" value="C:cell outer membrane"/>
    <property type="evidence" value="ECO:0007669"/>
    <property type="project" value="UniProtKB-SubCell"/>
</dbReference>
<evidence type="ECO:0000256" key="10">
    <source>
        <dbReference type="ARBA" id="ARBA00023237"/>
    </source>
</evidence>
<feature type="chain" id="PRO_5040339486" evidence="11">
    <location>
        <begin position="22"/>
        <end position="409"/>
    </location>
</feature>
<evidence type="ECO:0000313" key="16">
    <source>
        <dbReference type="Proteomes" id="UP000595373"/>
    </source>
</evidence>
<dbReference type="GO" id="GO:0009986">
    <property type="term" value="C:cell surface"/>
    <property type="evidence" value="ECO:0007669"/>
    <property type="project" value="UniProtKB-SubCell"/>
</dbReference>
<evidence type="ECO:0000256" key="5">
    <source>
        <dbReference type="ARBA" id="ARBA00022452"/>
    </source>
</evidence>
<feature type="signal peptide" evidence="11">
    <location>
        <begin position="1"/>
        <end position="21"/>
    </location>
</feature>
<proteinExistence type="inferred from homology"/>
<organism evidence="15 16">
    <name type="scientific">Histophilus somni</name>
    <name type="common">Haemophilus somnus</name>
    <dbReference type="NCBI Taxonomy" id="731"/>
    <lineage>
        <taxon>Bacteria</taxon>
        <taxon>Pseudomonadati</taxon>
        <taxon>Pseudomonadota</taxon>
        <taxon>Gammaproteobacteria</taxon>
        <taxon>Pasteurellales</taxon>
        <taxon>Pasteurellaceae</taxon>
        <taxon>Histophilus</taxon>
    </lineage>
</organism>
<feature type="domain" description="Trimeric autotransporter adhesin YadA-like head" evidence="13">
    <location>
        <begin position="136"/>
        <end position="162"/>
    </location>
</feature>
<dbReference type="Gene3D" id="3.30.1300.30">
    <property type="entry name" value="GSPII I/J protein-like"/>
    <property type="match status" value="1"/>
</dbReference>
<evidence type="ECO:0000256" key="6">
    <source>
        <dbReference type="ARBA" id="ARBA00022692"/>
    </source>
</evidence>
<feature type="domain" description="Trimeric autotransporter adhesin YadA-like head" evidence="13">
    <location>
        <begin position="70"/>
        <end position="93"/>
    </location>
</feature>
<dbReference type="Proteomes" id="UP000595373">
    <property type="component" value="Chromosome"/>
</dbReference>
<keyword evidence="16" id="KW-1185">Reference proteome</keyword>
<dbReference type="CDD" id="cd12820">
    <property type="entry name" value="LbR_YadA-like"/>
    <property type="match status" value="1"/>
</dbReference>
<dbReference type="InterPro" id="IPR008635">
    <property type="entry name" value="Coiled_stalk_dom"/>
</dbReference>
<dbReference type="InterPro" id="IPR008640">
    <property type="entry name" value="Adhesin_Head_dom"/>
</dbReference>
<dbReference type="Gene3D" id="2.150.10.10">
    <property type="entry name" value="Serralysin-like metalloprotease, C-terminal"/>
    <property type="match status" value="2"/>
</dbReference>
<evidence type="ECO:0000256" key="4">
    <source>
        <dbReference type="ARBA" id="ARBA00022448"/>
    </source>
</evidence>
<keyword evidence="8" id="KW-0653">Protein transport</keyword>
<keyword evidence="6" id="KW-0812">Transmembrane</keyword>
<dbReference type="InterPro" id="IPR005594">
    <property type="entry name" value="YadA_C"/>
</dbReference>
<gene>
    <name evidence="15" type="ORF">JFL49_07125</name>
</gene>
<evidence type="ECO:0000259" key="14">
    <source>
        <dbReference type="Pfam" id="PF05662"/>
    </source>
</evidence>
<dbReference type="Gene3D" id="1.20.5.170">
    <property type="match status" value="1"/>
</dbReference>
<keyword evidence="5" id="KW-1134">Transmembrane beta strand</keyword>
<dbReference type="EMBL" id="CP066558">
    <property type="protein sequence ID" value="QQF83359.1"/>
    <property type="molecule type" value="Genomic_DNA"/>
</dbReference>
<comment type="subcellular location">
    <subcellularLocation>
        <location evidence="2">Cell outer membrane</location>
    </subcellularLocation>
    <subcellularLocation>
        <location evidence="1">Cell surface</location>
    </subcellularLocation>
</comment>
<evidence type="ECO:0000256" key="2">
    <source>
        <dbReference type="ARBA" id="ARBA00004442"/>
    </source>
</evidence>
<evidence type="ECO:0000256" key="9">
    <source>
        <dbReference type="ARBA" id="ARBA00023136"/>
    </source>
</evidence>
<feature type="domain" description="Trimeric autotransporter adhesin YadA-like head" evidence="13">
    <location>
        <begin position="185"/>
        <end position="203"/>
    </location>
</feature>
<evidence type="ECO:0000256" key="3">
    <source>
        <dbReference type="ARBA" id="ARBA00005848"/>
    </source>
</evidence>
<dbReference type="RefSeq" id="WP_075293522.1">
    <property type="nucleotide sequence ID" value="NZ_CP018802.1"/>
</dbReference>
<dbReference type="InterPro" id="IPR045584">
    <property type="entry name" value="Pilin-like"/>
</dbReference>
<keyword evidence="9" id="KW-0472">Membrane</keyword>
<keyword evidence="7 11" id="KW-0732">Signal</keyword>
<dbReference type="Pfam" id="PF05658">
    <property type="entry name" value="YadA_head"/>
    <property type="match status" value="4"/>
</dbReference>
<dbReference type="SUPFAM" id="SSF54523">
    <property type="entry name" value="Pili subunits"/>
    <property type="match status" value="1"/>
</dbReference>
<feature type="domain" description="Trimeric autotransporter adhesin YadA-like head" evidence="13">
    <location>
        <begin position="110"/>
        <end position="134"/>
    </location>
</feature>
<name>A0A9Q7E691_HISSO</name>
<feature type="domain" description="Trimeric autotransporter adhesin YadA-like C-terminal membrane anchor" evidence="12">
    <location>
        <begin position="353"/>
        <end position="405"/>
    </location>
</feature>
<dbReference type="GO" id="GO:0015031">
    <property type="term" value="P:protein transport"/>
    <property type="evidence" value="ECO:0007669"/>
    <property type="project" value="UniProtKB-KW"/>
</dbReference>
<dbReference type="InterPro" id="IPR011049">
    <property type="entry name" value="Serralysin-like_metalloprot_C"/>
</dbReference>
<dbReference type="SUPFAM" id="SSF101967">
    <property type="entry name" value="Adhesin YadA, collagen-binding domain"/>
    <property type="match status" value="2"/>
</dbReference>
<protein>
    <submittedName>
        <fullName evidence="15">YadA-like family protein</fullName>
    </submittedName>
</protein>
<evidence type="ECO:0000256" key="8">
    <source>
        <dbReference type="ARBA" id="ARBA00022927"/>
    </source>
</evidence>
<evidence type="ECO:0000256" key="7">
    <source>
        <dbReference type="ARBA" id="ARBA00022729"/>
    </source>
</evidence>
<dbReference type="Pfam" id="PF05662">
    <property type="entry name" value="YadA_stalk"/>
    <property type="match status" value="1"/>
</dbReference>
<reference evidence="15 16" key="1">
    <citation type="submission" date="2020-12" db="EMBL/GenBank/DDBJ databases">
        <title>ASc-MMNZ-VFA-070.</title>
        <authorList>
            <person name="Schryvers A."/>
            <person name="Mostafa Nazari M."/>
            <person name="Farshchi Andisi V."/>
            <person name="Timsit E."/>
            <person name="Walter Morck D."/>
        </authorList>
    </citation>
    <scope>NUCLEOTIDE SEQUENCE [LARGE SCALE GENOMIC DNA]</scope>
    <source>
        <strain evidence="15 16">ASc-MMNZ-VFA-070</strain>
    </source>
</reference>
<comment type="similarity">
    <text evidence="3">Belongs to the autotransporter-2 (AT-2) (TC 1.B.40) family.</text>
</comment>
<evidence type="ECO:0000259" key="13">
    <source>
        <dbReference type="Pfam" id="PF05658"/>
    </source>
</evidence>
<evidence type="ECO:0000256" key="1">
    <source>
        <dbReference type="ARBA" id="ARBA00004241"/>
    </source>
</evidence>
<dbReference type="Pfam" id="PF03895">
    <property type="entry name" value="YadA_anchor"/>
    <property type="match status" value="1"/>
</dbReference>